<dbReference type="BioCyc" id="CNIT1237085:G1324-2849-MONOMER"/>
<accession>K0INQ2</accession>
<dbReference type="GeneID" id="13794868"/>
<dbReference type="OrthoDB" id="4898at2157"/>
<dbReference type="Proteomes" id="UP000008037">
    <property type="component" value="Chromosome"/>
</dbReference>
<dbReference type="STRING" id="1237085.Ngar_c28490"/>
<protein>
    <submittedName>
        <fullName evidence="1">Uncharacterized protein</fullName>
    </submittedName>
</protein>
<organism evidence="1 2">
    <name type="scientific">Nitrososphaera gargensis (strain Ga9.2)</name>
    <dbReference type="NCBI Taxonomy" id="1237085"/>
    <lineage>
        <taxon>Archaea</taxon>
        <taxon>Nitrososphaerota</taxon>
        <taxon>Nitrososphaeria</taxon>
        <taxon>Nitrososphaerales</taxon>
        <taxon>Nitrososphaeraceae</taxon>
        <taxon>Nitrososphaera</taxon>
    </lineage>
</organism>
<gene>
    <name evidence="1" type="ordered locus">Ngar_c28490</name>
</gene>
<dbReference type="EMBL" id="CP002408">
    <property type="protein sequence ID" value="AFU59769.1"/>
    <property type="molecule type" value="Genomic_DNA"/>
</dbReference>
<dbReference type="HOGENOM" id="CLU_1514543_0_0_2"/>
<dbReference type="RefSeq" id="WP_015020303.1">
    <property type="nucleotide sequence ID" value="NC_018719.1"/>
</dbReference>
<sequence length="177" mass="19992">MVNKFLIAIAGIVVVMAVLVAMPSIGSNQDATELRIKYVRDHIAKMESGILDVTTSEVLRIENDGSATYSRTDSYPTMITTDERRFSLNSDEIKRLKALIFETGFMQIPVSKYDEREGLANYTRYQIVVHQGDDNDQKPITWFNQEASQVPVPSIITNIGSQLDAIIERHIRLTENI</sequence>
<dbReference type="AlphaFoldDB" id="K0INQ2"/>
<evidence type="ECO:0000313" key="2">
    <source>
        <dbReference type="Proteomes" id="UP000008037"/>
    </source>
</evidence>
<proteinExistence type="predicted"/>
<dbReference type="KEGG" id="nga:Ngar_c28490"/>
<evidence type="ECO:0000313" key="1">
    <source>
        <dbReference type="EMBL" id="AFU59769.1"/>
    </source>
</evidence>
<keyword evidence="2" id="KW-1185">Reference proteome</keyword>
<name>K0INQ2_NITGG</name>
<dbReference type="InParanoid" id="K0INQ2"/>
<reference evidence="1" key="1">
    <citation type="journal article" date="2012" name="Environ. Microbiol.">
        <title>The genome of the ammonia-oxidizing Candidatus Nitrososphaera gargensis: insights into metabolic versatility and environmental adaptations.</title>
        <authorList>
            <person name="Spang A."/>
            <person name="Poehlein A."/>
            <person name="Offre P."/>
            <person name="Zumbragel S."/>
            <person name="Haider S."/>
            <person name="Rychlik N."/>
            <person name="Nowka B."/>
            <person name="Schmeisser C."/>
            <person name="Lebedeva E.V."/>
            <person name="Rattei T."/>
            <person name="Bohm C."/>
            <person name="Schmid M."/>
            <person name="Galushko A."/>
            <person name="Hatzenpichler R."/>
            <person name="Weinmaier T."/>
            <person name="Daniel R."/>
            <person name="Schleper C."/>
            <person name="Spieck E."/>
            <person name="Streit W."/>
            <person name="Wagner M."/>
        </authorList>
    </citation>
    <scope>NUCLEOTIDE SEQUENCE [LARGE SCALE GENOMIC DNA]</scope>
    <source>
        <strain evidence="1">Enrichment culture Ga9.2</strain>
    </source>
</reference>